<organism evidence="7 8">
    <name type="scientific">Spiroplasma chrysopicola DF-1</name>
    <dbReference type="NCBI Taxonomy" id="1276227"/>
    <lineage>
        <taxon>Bacteria</taxon>
        <taxon>Bacillati</taxon>
        <taxon>Mycoplasmatota</taxon>
        <taxon>Mollicutes</taxon>
        <taxon>Entomoplasmatales</taxon>
        <taxon>Spiroplasmataceae</taxon>
        <taxon>Spiroplasma</taxon>
    </lineage>
</organism>
<proteinExistence type="inferred from homology"/>
<dbReference type="InterPro" id="IPR036049">
    <property type="entry name" value="Ribosomal_uL29_sf"/>
</dbReference>
<dbReference type="InterPro" id="IPR050063">
    <property type="entry name" value="Ribosomal_protein_uL29"/>
</dbReference>
<dbReference type="NCBIfam" id="TIGR00012">
    <property type="entry name" value="L29"/>
    <property type="match status" value="1"/>
</dbReference>
<dbReference type="HAMAP" id="MF_00374">
    <property type="entry name" value="Ribosomal_uL29"/>
    <property type="match status" value="1"/>
</dbReference>
<keyword evidence="2 5" id="KW-0689">Ribosomal protein</keyword>
<dbReference type="GO" id="GO:0006412">
    <property type="term" value="P:translation"/>
    <property type="evidence" value="ECO:0007669"/>
    <property type="project" value="UniProtKB-UniRule"/>
</dbReference>
<dbReference type="SUPFAM" id="SSF46561">
    <property type="entry name" value="Ribosomal protein L29 (L29p)"/>
    <property type="match status" value="1"/>
</dbReference>
<dbReference type="PANTHER" id="PTHR10916:SF0">
    <property type="entry name" value="LARGE RIBOSOMAL SUBUNIT PROTEIN UL29C"/>
    <property type="match status" value="1"/>
</dbReference>
<evidence type="ECO:0000256" key="3">
    <source>
        <dbReference type="ARBA" id="ARBA00023274"/>
    </source>
</evidence>
<dbReference type="FunFam" id="1.10.287.310:FF:000001">
    <property type="entry name" value="50S ribosomal protein L29"/>
    <property type="match status" value="1"/>
</dbReference>
<sequence>MISDLNKKSVEELKKLEEESRAELFALKFQSAMGNLEKPDRISKLKKQIARILTILSARRIAGENTTINVKIDLNETYAKIEKESQQFAKERKAKIEKMMAEQSDEGTGDLDLMNLSLDDAMGDLTIPSEDTTVSSAPAMEKTPKVAVKPAPKAALAKAAPKKDVKPAPVAKKPAKVEKPVAAKPAVEKTPKAETKPVAKTTSKTAEIKPAALKAKTAPAPKAAKVAAPAQPNAKEKLSELKNSLGSKTAVGRGTGVKIDLKTKDKDPNAEMYTYGTNWQENRDKIIAATTKKPTTDKNKDKKGTDK</sequence>
<dbReference type="eggNOG" id="COG0255">
    <property type="taxonomic scope" value="Bacteria"/>
</dbReference>
<keyword evidence="8" id="KW-1185">Reference proteome</keyword>
<dbReference type="GO" id="GO:0003735">
    <property type="term" value="F:structural constituent of ribosome"/>
    <property type="evidence" value="ECO:0007669"/>
    <property type="project" value="InterPro"/>
</dbReference>
<dbReference type="HOGENOM" id="CLU_986624_0_0_14"/>
<dbReference type="GO" id="GO:0022625">
    <property type="term" value="C:cytosolic large ribosomal subunit"/>
    <property type="evidence" value="ECO:0007669"/>
    <property type="project" value="TreeGrafter"/>
</dbReference>
<gene>
    <name evidence="5 7" type="primary">rpmC</name>
    <name evidence="7" type="ORF">SCHRY_v1c02030</name>
</gene>
<feature type="compositionally biased region" description="Basic and acidic residues" evidence="6">
    <location>
        <begin position="259"/>
        <end position="269"/>
    </location>
</feature>
<evidence type="ECO:0000256" key="1">
    <source>
        <dbReference type="ARBA" id="ARBA00009254"/>
    </source>
</evidence>
<dbReference type="PANTHER" id="PTHR10916">
    <property type="entry name" value="60S RIBOSOMAL PROTEIN L35/50S RIBOSOMAL PROTEIN L29"/>
    <property type="match status" value="1"/>
</dbReference>
<dbReference type="AlphaFoldDB" id="R4U2S5"/>
<dbReference type="Gene3D" id="1.10.287.310">
    <property type="match status" value="1"/>
</dbReference>
<name>R4U2S5_9MOLU</name>
<feature type="compositionally biased region" description="Low complexity" evidence="6">
    <location>
        <begin position="145"/>
        <end position="159"/>
    </location>
</feature>
<dbReference type="EMBL" id="CP005077">
    <property type="protein sequence ID" value="AGM24788.1"/>
    <property type="molecule type" value="Genomic_DNA"/>
</dbReference>
<dbReference type="CDD" id="cd00427">
    <property type="entry name" value="Ribosomal_L29_HIP"/>
    <property type="match status" value="1"/>
</dbReference>
<dbReference type="RefSeq" id="WP_016338614.1">
    <property type="nucleotide sequence ID" value="NC_021280.1"/>
</dbReference>
<dbReference type="KEGG" id="scr:SCHRY_v1c02030"/>
<dbReference type="InterPro" id="IPR001854">
    <property type="entry name" value="Ribosomal_uL29"/>
</dbReference>
<dbReference type="Pfam" id="PF00831">
    <property type="entry name" value="Ribosomal_L29"/>
    <property type="match status" value="1"/>
</dbReference>
<feature type="region of interest" description="Disordered" evidence="6">
    <location>
        <begin position="124"/>
        <end position="307"/>
    </location>
</feature>
<evidence type="ECO:0000256" key="4">
    <source>
        <dbReference type="ARBA" id="ARBA00035204"/>
    </source>
</evidence>
<protein>
    <recommendedName>
        <fullName evidence="4 5">Large ribosomal subunit protein uL29</fullName>
    </recommendedName>
</protein>
<evidence type="ECO:0000256" key="2">
    <source>
        <dbReference type="ARBA" id="ARBA00022980"/>
    </source>
</evidence>
<accession>R4U2S5</accession>
<keyword evidence="3 5" id="KW-0687">Ribonucleoprotein</keyword>
<dbReference type="Proteomes" id="UP000013964">
    <property type="component" value="Chromosome"/>
</dbReference>
<feature type="compositionally biased region" description="Low complexity" evidence="6">
    <location>
        <begin position="209"/>
        <end position="233"/>
    </location>
</feature>
<reference evidence="7 8" key="1">
    <citation type="journal article" date="2013" name="Genome Biol. Evol.">
        <title>Complete genomes of two dipteran-associated spiroplasmas provided insights into the origin, dynamics, and impacts of viral invasion in spiroplasma.</title>
        <authorList>
            <person name="Ku C."/>
            <person name="Lo W.S."/>
            <person name="Chen L.L."/>
            <person name="Kuo C.H."/>
        </authorList>
    </citation>
    <scope>NUCLEOTIDE SEQUENCE [LARGE SCALE GENOMIC DNA]</scope>
    <source>
        <strain evidence="7 8">DF-1</strain>
    </source>
</reference>
<evidence type="ECO:0000313" key="8">
    <source>
        <dbReference type="Proteomes" id="UP000013964"/>
    </source>
</evidence>
<feature type="compositionally biased region" description="Basic and acidic residues" evidence="6">
    <location>
        <begin position="294"/>
        <end position="307"/>
    </location>
</feature>
<evidence type="ECO:0000313" key="7">
    <source>
        <dbReference type="EMBL" id="AGM24788.1"/>
    </source>
</evidence>
<evidence type="ECO:0000256" key="6">
    <source>
        <dbReference type="SAM" id="MobiDB-lite"/>
    </source>
</evidence>
<dbReference type="STRING" id="1276227.SCHRY_v1c02030"/>
<dbReference type="PATRIC" id="fig|1276227.3.peg.203"/>
<comment type="similarity">
    <text evidence="1 5">Belongs to the universal ribosomal protein uL29 family.</text>
</comment>
<feature type="compositionally biased region" description="Basic and acidic residues" evidence="6">
    <location>
        <begin position="175"/>
        <end position="197"/>
    </location>
</feature>
<evidence type="ECO:0000256" key="5">
    <source>
        <dbReference type="HAMAP-Rule" id="MF_00374"/>
    </source>
</evidence>